<dbReference type="InterPro" id="IPR000557">
    <property type="entry name" value="Calponin_repeat"/>
</dbReference>
<protein>
    <recommendedName>
        <fullName evidence="2">Calponin-homology (CH) domain-containing protein</fullName>
    </recommendedName>
</protein>
<dbReference type="SMART" id="SM00033">
    <property type="entry name" value="CH"/>
    <property type="match status" value="1"/>
</dbReference>
<dbReference type="InterPro" id="IPR003096">
    <property type="entry name" value="SM22_calponin"/>
</dbReference>
<organism evidence="3 4">
    <name type="scientific">Bifiguratus adelaidae</name>
    <dbReference type="NCBI Taxonomy" id="1938954"/>
    <lineage>
        <taxon>Eukaryota</taxon>
        <taxon>Fungi</taxon>
        <taxon>Fungi incertae sedis</taxon>
        <taxon>Mucoromycota</taxon>
        <taxon>Mucoromycotina</taxon>
        <taxon>Endogonomycetes</taxon>
        <taxon>Endogonales</taxon>
        <taxon>Endogonales incertae sedis</taxon>
        <taxon>Bifiguratus</taxon>
    </lineage>
</organism>
<dbReference type="GO" id="GO:0000281">
    <property type="term" value="P:mitotic cytokinesis"/>
    <property type="evidence" value="ECO:0007669"/>
    <property type="project" value="EnsemblFungi"/>
</dbReference>
<comment type="similarity">
    <text evidence="1">Belongs to the calponin family.</text>
</comment>
<dbReference type="GO" id="GO:0030479">
    <property type="term" value="C:actin cortical patch"/>
    <property type="evidence" value="ECO:0007669"/>
    <property type="project" value="EnsemblFungi"/>
</dbReference>
<name>A0A261Y076_9FUNG</name>
<comment type="caution">
    <text evidence="3">The sequence shown here is derived from an EMBL/GenBank/DDBJ whole genome shotgun (WGS) entry which is preliminary data.</text>
</comment>
<proteinExistence type="inferred from homology"/>
<dbReference type="InterPro" id="IPR001715">
    <property type="entry name" value="CH_dom"/>
</dbReference>
<dbReference type="PROSITE" id="PS50021">
    <property type="entry name" value="CH"/>
    <property type="match status" value="1"/>
</dbReference>
<dbReference type="OrthoDB" id="21595at2759"/>
<dbReference type="PRINTS" id="PR00888">
    <property type="entry name" value="SM22CALPONIN"/>
</dbReference>
<reference evidence="3 4" key="1">
    <citation type="journal article" date="2017" name="Mycologia">
        <title>Bifiguratus adelaidae, gen. et sp. nov., a new member of Mucoromycotina in endophytic and soil-dwelling habitats.</title>
        <authorList>
            <person name="Torres-Cruz T.J."/>
            <person name="Billingsley Tobias T.L."/>
            <person name="Almatruk M."/>
            <person name="Hesse C."/>
            <person name="Kuske C.R."/>
            <person name="Desiro A."/>
            <person name="Benucci G.M."/>
            <person name="Bonito G."/>
            <person name="Stajich J.E."/>
            <person name="Dunlap C."/>
            <person name="Arnold A.E."/>
            <person name="Porras-Alfaro A."/>
        </authorList>
    </citation>
    <scope>NUCLEOTIDE SEQUENCE [LARGE SCALE GENOMIC DNA]</scope>
    <source>
        <strain evidence="3 4">AZ0501</strain>
    </source>
</reference>
<dbReference type="AlphaFoldDB" id="A0A261Y076"/>
<dbReference type="Proteomes" id="UP000242875">
    <property type="component" value="Unassembled WGS sequence"/>
</dbReference>
<dbReference type="PANTHER" id="PTHR47385">
    <property type="entry name" value="CALPONIN"/>
    <property type="match status" value="1"/>
</dbReference>
<dbReference type="InterPro" id="IPR050606">
    <property type="entry name" value="Calponin-like"/>
</dbReference>
<feature type="non-terminal residue" evidence="3">
    <location>
        <position position="148"/>
    </location>
</feature>
<feature type="domain" description="Calponin-homology (CH)" evidence="2">
    <location>
        <begin position="21"/>
        <end position="126"/>
    </location>
</feature>
<dbReference type="GO" id="GO:0051764">
    <property type="term" value="P:actin crosslink formation"/>
    <property type="evidence" value="ECO:0007669"/>
    <property type="project" value="EnsemblFungi"/>
</dbReference>
<dbReference type="GO" id="GO:0051015">
    <property type="term" value="F:actin filament binding"/>
    <property type="evidence" value="ECO:0007669"/>
    <property type="project" value="EnsemblFungi"/>
</dbReference>
<evidence type="ECO:0000256" key="1">
    <source>
        <dbReference type="ARBA" id="ARBA00009631"/>
    </source>
</evidence>
<accession>A0A261Y076</accession>
<evidence type="ECO:0000259" key="2">
    <source>
        <dbReference type="PROSITE" id="PS50021"/>
    </source>
</evidence>
<dbReference type="PANTHER" id="PTHR47385:SF14">
    <property type="entry name" value="TRANSGELIN"/>
    <property type="match status" value="1"/>
</dbReference>
<dbReference type="Pfam" id="PF00307">
    <property type="entry name" value="CH"/>
    <property type="match status" value="1"/>
</dbReference>
<gene>
    <name evidence="3" type="ORF">BZG36_03272</name>
</gene>
<dbReference type="EMBL" id="MVBO01000063">
    <property type="protein sequence ID" value="OZJ03914.1"/>
    <property type="molecule type" value="Genomic_DNA"/>
</dbReference>
<evidence type="ECO:0000313" key="4">
    <source>
        <dbReference type="Proteomes" id="UP000242875"/>
    </source>
</evidence>
<dbReference type="PROSITE" id="PS51122">
    <property type="entry name" value="CALPONIN_2"/>
    <property type="match status" value="1"/>
</dbReference>
<dbReference type="SUPFAM" id="SSF47576">
    <property type="entry name" value="Calponin-homology domain, CH-domain"/>
    <property type="match status" value="1"/>
</dbReference>
<dbReference type="Pfam" id="PF00402">
    <property type="entry name" value="Calponin"/>
    <property type="match status" value="1"/>
</dbReference>
<evidence type="ECO:0000313" key="3">
    <source>
        <dbReference type="EMBL" id="OZJ03914.1"/>
    </source>
</evidence>
<sequence>MSRLYGIDREIKKRLDAKYDPEHERQAREWLELVSGEPFPSDDFQESLKDGVILCKVMDKISPGTIKYKKSNIPFVQVVDAIFSVSRYAHKNGFDAPYLGPKLADKREVQFTQEQLNASKAIHSIQYGYTGGANQSGMSFGSRREISG</sequence>
<dbReference type="InterPro" id="IPR036872">
    <property type="entry name" value="CH_dom_sf"/>
</dbReference>
<dbReference type="Gene3D" id="1.10.418.10">
    <property type="entry name" value="Calponin-like domain"/>
    <property type="match status" value="1"/>
</dbReference>
<keyword evidence="4" id="KW-1185">Reference proteome</keyword>